<keyword evidence="3" id="KW-1185">Reference proteome</keyword>
<dbReference type="InterPro" id="IPR007681">
    <property type="entry name" value="Mog1"/>
</dbReference>
<dbReference type="GO" id="GO:0005085">
    <property type="term" value="F:guanyl-nucleotide exchange factor activity"/>
    <property type="evidence" value="ECO:0007669"/>
    <property type="project" value="TreeGrafter"/>
</dbReference>
<dbReference type="PANTHER" id="PTHR15837:SF5">
    <property type="entry name" value="NYN DOMAIN-CONTAINING PROTEIN"/>
    <property type="match status" value="1"/>
</dbReference>
<dbReference type="OrthoDB" id="5590473at2759"/>
<dbReference type="Gene3D" id="3.40.50.1010">
    <property type="entry name" value="5'-nuclease"/>
    <property type="match status" value="1"/>
</dbReference>
<protein>
    <recommendedName>
        <fullName evidence="4">NYN domain-containing protein</fullName>
    </recommendedName>
</protein>
<organism evidence="2 3">
    <name type="scientific">Monilinia vaccinii-corymbosi</name>
    <dbReference type="NCBI Taxonomy" id="61207"/>
    <lineage>
        <taxon>Eukaryota</taxon>
        <taxon>Fungi</taxon>
        <taxon>Dikarya</taxon>
        <taxon>Ascomycota</taxon>
        <taxon>Pezizomycotina</taxon>
        <taxon>Leotiomycetes</taxon>
        <taxon>Helotiales</taxon>
        <taxon>Sclerotiniaceae</taxon>
        <taxon>Monilinia</taxon>
    </lineage>
</organism>
<dbReference type="CDD" id="cd18724">
    <property type="entry name" value="PIN_LabA-like"/>
    <property type="match status" value="1"/>
</dbReference>
<accession>A0A8A3NWI8</accession>
<dbReference type="GO" id="GO:0006606">
    <property type="term" value="P:protein import into nucleus"/>
    <property type="evidence" value="ECO:0007669"/>
    <property type="project" value="TreeGrafter"/>
</dbReference>
<reference evidence="2" key="1">
    <citation type="submission" date="2020-10" db="EMBL/GenBank/DDBJ databases">
        <title>Genome Sequence of Monilinia vaccinii-corymbosi Sheds Light on Mummy Berry Disease Infection of Blueberry and Mating Type.</title>
        <authorList>
            <person name="Yow A.G."/>
            <person name="Zhang Y."/>
            <person name="Bansal K."/>
            <person name="Eacker S.M."/>
            <person name="Sullivan S."/>
            <person name="Liachko I."/>
            <person name="Cubeta M.A."/>
            <person name="Rollins J.A."/>
            <person name="Ashrafi H."/>
        </authorList>
    </citation>
    <scope>NUCLEOTIDE SEQUENCE</scope>
    <source>
        <strain evidence="2">RL-1</strain>
    </source>
</reference>
<feature type="compositionally biased region" description="Polar residues" evidence="1">
    <location>
        <begin position="397"/>
        <end position="408"/>
    </location>
</feature>
<dbReference type="EMBL" id="CP063405">
    <property type="protein sequence ID" value="QSZ28802.1"/>
    <property type="molecule type" value="Genomic_DNA"/>
</dbReference>
<dbReference type="GO" id="GO:0031267">
    <property type="term" value="F:small GTPase binding"/>
    <property type="evidence" value="ECO:0007669"/>
    <property type="project" value="TreeGrafter"/>
</dbReference>
<evidence type="ECO:0000313" key="3">
    <source>
        <dbReference type="Proteomes" id="UP000672032"/>
    </source>
</evidence>
<dbReference type="Proteomes" id="UP000672032">
    <property type="component" value="Chromosome 1"/>
</dbReference>
<dbReference type="AlphaFoldDB" id="A0A8A3NWI8"/>
<proteinExistence type="predicted"/>
<feature type="compositionally biased region" description="Polar residues" evidence="1">
    <location>
        <begin position="142"/>
        <end position="151"/>
    </location>
</feature>
<feature type="region of interest" description="Disordered" evidence="1">
    <location>
        <begin position="385"/>
        <end position="408"/>
    </location>
</feature>
<gene>
    <name evidence="2" type="ORF">DSL72_003307</name>
</gene>
<name>A0A8A3NWI8_9HELO</name>
<evidence type="ECO:0000256" key="1">
    <source>
        <dbReference type="SAM" id="MobiDB-lite"/>
    </source>
</evidence>
<sequence>MSESPISQPWDLTPVFDLIDRLSIPSTNDSSHEFPYFDYTSPKNDELARHGCASSSLGDFTPIWNHLYDGASPPRQEFNDKVYESASSAVTSSCFSGGVFSGPDALPSPLTDESNNWDLPEIYVGKSKEVRWVDEPCRTGLPEQQRQSTPDLESDSAGLISSEEQVLPPKESGSSPFAADHLFAIQSPILQKRRQARQQKLYSNLPTDESSGLESEVEKASRLNPASPLIRFPVVHINDDLESGVIHPLYNLTFGDKKSMIVEKLSNHFLIDKNTLLNTPTTPKHSTDPEAIHVFVDYSNIIIGFHQALRLARSIPERVRIKFPPFSYLLLAFILERNRPVARRILAGSKQSHTTELPTHFAQAQECGYETNIMDRVWKNRESTPKKALRGRGNGYLNGQSSGSDTSYSNIPVKAYQEQGVDELLHMKLLETLVDTKRPSTIVLATGDGAEAEYSAGFFRNVERALERGWKVEIVAWKNGLSYEYRSQSFRQKWRRQFTILLLNDFCEELLAIHSEEEAPP</sequence>
<dbReference type="PANTHER" id="PTHR15837">
    <property type="entry name" value="RAN GUANINE NUCLEOTIDE RELEASE FACTOR"/>
    <property type="match status" value="1"/>
</dbReference>
<dbReference type="GO" id="GO:0005634">
    <property type="term" value="C:nucleus"/>
    <property type="evidence" value="ECO:0007669"/>
    <property type="project" value="TreeGrafter"/>
</dbReference>
<evidence type="ECO:0000313" key="2">
    <source>
        <dbReference type="EMBL" id="QSZ28802.1"/>
    </source>
</evidence>
<evidence type="ECO:0008006" key="4">
    <source>
        <dbReference type="Google" id="ProtNLM"/>
    </source>
</evidence>
<feature type="region of interest" description="Disordered" evidence="1">
    <location>
        <begin position="139"/>
        <end position="159"/>
    </location>
</feature>